<dbReference type="PANTHER" id="PTHR19211">
    <property type="entry name" value="ATP-BINDING TRANSPORT PROTEIN-RELATED"/>
    <property type="match status" value="1"/>
</dbReference>
<sequence length="264" mass="30659">QDVRAALSGKVLQSILDSIPGRVRLRNEIMQIDESLKDIRHKKGQLKLAGRLAELHQEMSYLDMQFPSHEAERILAGLGFQPRDLDMPVASLSEGWKMRAVLGGLLYQRPDLLLLDEPTNHLDIPSVHWLEQFLQTYKGVIIVVSHDRDFLNRQIDRIISFEPEGMKSYKGNYDFYLKSREEEKLTLEARARNQEQKIKEAQRFIERFRYKATKARQAQSKIKLLKKMELVESHRPQRTIHFSFPAVPRSGREVVAIKGVLKGF</sequence>
<evidence type="ECO:0000256" key="4">
    <source>
        <dbReference type="SAM" id="Coils"/>
    </source>
</evidence>
<dbReference type="AlphaFoldDB" id="X0U6B9"/>
<keyword evidence="4" id="KW-0175">Coiled coil</keyword>
<feature type="domain" description="ABC transporter" evidence="5">
    <location>
        <begin position="11"/>
        <end position="120"/>
    </location>
</feature>
<evidence type="ECO:0000256" key="3">
    <source>
        <dbReference type="ARBA" id="ARBA00022840"/>
    </source>
</evidence>
<feature type="non-terminal residue" evidence="7">
    <location>
        <position position="264"/>
    </location>
</feature>
<reference evidence="7" key="1">
    <citation type="journal article" date="2014" name="Front. Microbiol.">
        <title>High frequency of phylogenetically diverse reductive dehalogenase-homologous genes in deep subseafloor sedimentary metagenomes.</title>
        <authorList>
            <person name="Kawai M."/>
            <person name="Futagami T."/>
            <person name="Toyoda A."/>
            <person name="Takaki Y."/>
            <person name="Nishi S."/>
            <person name="Hori S."/>
            <person name="Arai W."/>
            <person name="Tsubouchi T."/>
            <person name="Morono Y."/>
            <person name="Uchiyama I."/>
            <person name="Ito T."/>
            <person name="Fujiyama A."/>
            <person name="Inagaki F."/>
            <person name="Takami H."/>
        </authorList>
    </citation>
    <scope>NUCLEOTIDE SEQUENCE</scope>
    <source>
        <strain evidence="7">Expedition CK06-06</strain>
    </source>
</reference>
<dbReference type="Pfam" id="PF00005">
    <property type="entry name" value="ABC_tran"/>
    <property type="match status" value="1"/>
</dbReference>
<evidence type="ECO:0000259" key="5">
    <source>
        <dbReference type="Pfam" id="PF00005"/>
    </source>
</evidence>
<feature type="domain" description="ABC-transporter extension" evidence="6">
    <location>
        <begin position="163"/>
        <end position="242"/>
    </location>
</feature>
<dbReference type="InterPro" id="IPR032781">
    <property type="entry name" value="ABC_tran_Xtn"/>
</dbReference>
<name>X0U6B9_9ZZZZ</name>
<evidence type="ECO:0000256" key="2">
    <source>
        <dbReference type="ARBA" id="ARBA00022741"/>
    </source>
</evidence>
<evidence type="ECO:0000259" key="6">
    <source>
        <dbReference type="Pfam" id="PF12848"/>
    </source>
</evidence>
<dbReference type="EMBL" id="BARS01029143">
    <property type="protein sequence ID" value="GAG01329.1"/>
    <property type="molecule type" value="Genomic_DNA"/>
</dbReference>
<evidence type="ECO:0000313" key="7">
    <source>
        <dbReference type="EMBL" id="GAG01329.1"/>
    </source>
</evidence>
<dbReference type="InterPro" id="IPR050611">
    <property type="entry name" value="ABCF"/>
</dbReference>
<comment type="caution">
    <text evidence="7">The sequence shown here is derived from an EMBL/GenBank/DDBJ whole genome shotgun (WGS) entry which is preliminary data.</text>
</comment>
<feature type="non-terminal residue" evidence="7">
    <location>
        <position position="1"/>
    </location>
</feature>
<feature type="coiled-coil region" evidence="4">
    <location>
        <begin position="177"/>
        <end position="204"/>
    </location>
</feature>
<gene>
    <name evidence="7" type="ORF">S01H1_45589</name>
</gene>
<dbReference type="PANTHER" id="PTHR19211:SF14">
    <property type="entry name" value="ATP-BINDING CASSETTE SUB-FAMILY F MEMBER 1"/>
    <property type="match status" value="1"/>
</dbReference>
<dbReference type="InterPro" id="IPR027417">
    <property type="entry name" value="P-loop_NTPase"/>
</dbReference>
<dbReference type="GO" id="GO:0005524">
    <property type="term" value="F:ATP binding"/>
    <property type="evidence" value="ECO:0007669"/>
    <property type="project" value="UniProtKB-KW"/>
</dbReference>
<accession>X0U6B9</accession>
<protein>
    <recommendedName>
        <fullName evidence="8">ABC transporter domain-containing protein</fullName>
    </recommendedName>
</protein>
<evidence type="ECO:0008006" key="8">
    <source>
        <dbReference type="Google" id="ProtNLM"/>
    </source>
</evidence>
<dbReference type="GO" id="GO:0016887">
    <property type="term" value="F:ATP hydrolysis activity"/>
    <property type="evidence" value="ECO:0007669"/>
    <property type="project" value="InterPro"/>
</dbReference>
<dbReference type="Gene3D" id="3.40.50.300">
    <property type="entry name" value="P-loop containing nucleotide triphosphate hydrolases"/>
    <property type="match status" value="1"/>
</dbReference>
<dbReference type="SUPFAM" id="SSF52540">
    <property type="entry name" value="P-loop containing nucleoside triphosphate hydrolases"/>
    <property type="match status" value="1"/>
</dbReference>
<proteinExistence type="predicted"/>
<dbReference type="FunFam" id="3.40.50.300:FF:000011">
    <property type="entry name" value="Putative ABC transporter ATP-binding component"/>
    <property type="match status" value="1"/>
</dbReference>
<keyword evidence="3" id="KW-0067">ATP-binding</keyword>
<evidence type="ECO:0000256" key="1">
    <source>
        <dbReference type="ARBA" id="ARBA00022737"/>
    </source>
</evidence>
<dbReference type="Pfam" id="PF12848">
    <property type="entry name" value="ABC_tran_Xtn"/>
    <property type="match status" value="1"/>
</dbReference>
<keyword evidence="1" id="KW-0677">Repeat</keyword>
<dbReference type="InterPro" id="IPR003439">
    <property type="entry name" value="ABC_transporter-like_ATP-bd"/>
</dbReference>
<organism evidence="7">
    <name type="scientific">marine sediment metagenome</name>
    <dbReference type="NCBI Taxonomy" id="412755"/>
    <lineage>
        <taxon>unclassified sequences</taxon>
        <taxon>metagenomes</taxon>
        <taxon>ecological metagenomes</taxon>
    </lineage>
</organism>
<keyword evidence="2" id="KW-0547">Nucleotide-binding</keyword>